<protein>
    <submittedName>
        <fullName evidence="1">Uncharacterized protein</fullName>
    </submittedName>
</protein>
<organism evidence="1 2">
    <name type="scientific">Vigna angularis var. angularis</name>
    <dbReference type="NCBI Taxonomy" id="157739"/>
    <lineage>
        <taxon>Eukaryota</taxon>
        <taxon>Viridiplantae</taxon>
        <taxon>Streptophyta</taxon>
        <taxon>Embryophyta</taxon>
        <taxon>Tracheophyta</taxon>
        <taxon>Spermatophyta</taxon>
        <taxon>Magnoliopsida</taxon>
        <taxon>eudicotyledons</taxon>
        <taxon>Gunneridae</taxon>
        <taxon>Pentapetalae</taxon>
        <taxon>rosids</taxon>
        <taxon>fabids</taxon>
        <taxon>Fabales</taxon>
        <taxon>Fabaceae</taxon>
        <taxon>Papilionoideae</taxon>
        <taxon>50 kb inversion clade</taxon>
        <taxon>NPAAA clade</taxon>
        <taxon>indigoferoid/millettioid clade</taxon>
        <taxon>Phaseoleae</taxon>
        <taxon>Vigna</taxon>
    </lineage>
</organism>
<dbReference type="Proteomes" id="UP000291084">
    <property type="component" value="Chromosome 4"/>
</dbReference>
<accession>A0A0S3RXN7</accession>
<evidence type="ECO:0000313" key="1">
    <source>
        <dbReference type="EMBL" id="BAT85304.1"/>
    </source>
</evidence>
<dbReference type="AlphaFoldDB" id="A0A0S3RXN7"/>
<name>A0A0S3RXN7_PHAAN</name>
<reference evidence="1 2" key="1">
    <citation type="journal article" date="2015" name="Sci. Rep.">
        <title>The power of single molecule real-time sequencing technology in the de novo assembly of a eukaryotic genome.</title>
        <authorList>
            <person name="Sakai H."/>
            <person name="Naito K."/>
            <person name="Ogiso-Tanaka E."/>
            <person name="Takahashi Y."/>
            <person name="Iseki K."/>
            <person name="Muto C."/>
            <person name="Satou K."/>
            <person name="Teruya K."/>
            <person name="Shiroma A."/>
            <person name="Shimoji M."/>
            <person name="Hirano T."/>
            <person name="Itoh T."/>
            <person name="Kaga A."/>
            <person name="Tomooka N."/>
        </authorList>
    </citation>
    <scope>NUCLEOTIDE SEQUENCE [LARGE SCALE GENOMIC DNA]</scope>
    <source>
        <strain evidence="2">cv. Shumari</strain>
    </source>
</reference>
<sequence length="69" mass="8091">MTTIYYNEDEGHVCHSNLTHQCFGLRHVKYIAGPKTLALAPCCLLNCTVSIKDHDEKYIYHIYRHNKRI</sequence>
<evidence type="ECO:0000313" key="2">
    <source>
        <dbReference type="Proteomes" id="UP000291084"/>
    </source>
</evidence>
<gene>
    <name evidence="1" type="primary">Vigan.04G283300</name>
    <name evidence="1" type="ORF">VIGAN_04283300</name>
</gene>
<keyword evidence="2" id="KW-1185">Reference proteome</keyword>
<proteinExistence type="predicted"/>
<dbReference type="EMBL" id="AP015037">
    <property type="protein sequence ID" value="BAT85304.1"/>
    <property type="molecule type" value="Genomic_DNA"/>
</dbReference>